<evidence type="ECO:0000256" key="1">
    <source>
        <dbReference type="ARBA" id="ARBA00022737"/>
    </source>
</evidence>
<dbReference type="SMART" id="SM00248">
    <property type="entry name" value="ANK"/>
    <property type="match status" value="5"/>
</dbReference>
<accession>A0A3D8RYD1</accession>
<dbReference type="Gene3D" id="3.40.50.300">
    <property type="entry name" value="P-loop containing nucleotide triphosphate hydrolases"/>
    <property type="match status" value="1"/>
</dbReference>
<feature type="repeat" description="ANK" evidence="2">
    <location>
        <begin position="699"/>
        <end position="724"/>
    </location>
</feature>
<dbReference type="GeneID" id="38116281"/>
<dbReference type="RefSeq" id="XP_026603759.1">
    <property type="nucleotide sequence ID" value="XM_026747927.1"/>
</dbReference>
<protein>
    <submittedName>
        <fullName evidence="6">Uncharacterized protein</fullName>
    </submittedName>
</protein>
<feature type="repeat" description="ANK" evidence="2">
    <location>
        <begin position="733"/>
        <end position="765"/>
    </location>
</feature>
<dbReference type="SUPFAM" id="SSF48403">
    <property type="entry name" value="Ankyrin repeat"/>
    <property type="match status" value="1"/>
</dbReference>
<dbReference type="InterPro" id="IPR056884">
    <property type="entry name" value="NPHP3-like_N"/>
</dbReference>
<feature type="compositionally biased region" description="Polar residues" evidence="3">
    <location>
        <begin position="911"/>
        <end position="933"/>
    </location>
</feature>
<dbReference type="Pfam" id="PF00023">
    <property type="entry name" value="Ank"/>
    <property type="match status" value="1"/>
</dbReference>
<dbReference type="InterPro" id="IPR002110">
    <property type="entry name" value="Ankyrin_rpt"/>
</dbReference>
<dbReference type="PANTHER" id="PTHR10039">
    <property type="entry name" value="AMELOGENIN"/>
    <property type="match status" value="1"/>
</dbReference>
<dbReference type="Pfam" id="PF22939">
    <property type="entry name" value="WHD_GPIID"/>
    <property type="match status" value="1"/>
</dbReference>
<name>A0A3D8RYD1_9EURO</name>
<gene>
    <name evidence="6" type="ORF">DSM5745_05911</name>
</gene>
<dbReference type="Pfam" id="PF24883">
    <property type="entry name" value="NPHP3_N"/>
    <property type="match status" value="1"/>
</dbReference>
<dbReference type="PANTHER" id="PTHR10039:SF15">
    <property type="entry name" value="NACHT DOMAIN-CONTAINING PROTEIN"/>
    <property type="match status" value="1"/>
</dbReference>
<comment type="caution">
    <text evidence="6">The sequence shown here is derived from an EMBL/GenBank/DDBJ whole genome shotgun (WGS) entry which is preliminary data.</text>
</comment>
<reference evidence="6 7" key="1">
    <citation type="journal article" date="2018" name="IMA Fungus">
        <title>IMA Genome-F 9: Draft genome sequence of Annulohypoxylon stygium, Aspergillus mulundensis, Berkeleyomyces basicola (syn. Thielaviopsis basicola), Ceratocystis smalleyi, two Cercospora beticola strains, Coleophoma cylindrospora, Fusarium fracticaudum, Phialophora cf. hyalina, and Morchella septimelata.</title>
        <authorList>
            <person name="Wingfield B.D."/>
            <person name="Bills G.F."/>
            <person name="Dong Y."/>
            <person name="Huang W."/>
            <person name="Nel W.J."/>
            <person name="Swalarsk-Parry B.S."/>
            <person name="Vaghefi N."/>
            <person name="Wilken P.M."/>
            <person name="An Z."/>
            <person name="de Beer Z.W."/>
            <person name="De Vos L."/>
            <person name="Chen L."/>
            <person name="Duong T.A."/>
            <person name="Gao Y."/>
            <person name="Hammerbacher A."/>
            <person name="Kikkert J.R."/>
            <person name="Li Y."/>
            <person name="Li H."/>
            <person name="Li K."/>
            <person name="Li Q."/>
            <person name="Liu X."/>
            <person name="Ma X."/>
            <person name="Naidoo K."/>
            <person name="Pethybridge S.J."/>
            <person name="Sun J."/>
            <person name="Steenkamp E.T."/>
            <person name="van der Nest M.A."/>
            <person name="van Wyk S."/>
            <person name="Wingfield M.J."/>
            <person name="Xiong C."/>
            <person name="Yue Q."/>
            <person name="Zhang X."/>
        </authorList>
    </citation>
    <scope>NUCLEOTIDE SEQUENCE [LARGE SCALE GENOMIC DNA]</scope>
    <source>
        <strain evidence="6 7">DSM 5745</strain>
    </source>
</reference>
<keyword evidence="7" id="KW-1185">Reference proteome</keyword>
<dbReference type="EMBL" id="PVWQ01000006">
    <property type="protein sequence ID" value="RDW79059.1"/>
    <property type="molecule type" value="Genomic_DNA"/>
</dbReference>
<dbReference type="Pfam" id="PF12796">
    <property type="entry name" value="Ank_2"/>
    <property type="match status" value="1"/>
</dbReference>
<evidence type="ECO:0000259" key="5">
    <source>
        <dbReference type="Pfam" id="PF24883"/>
    </source>
</evidence>
<dbReference type="SUPFAM" id="SSF52540">
    <property type="entry name" value="P-loop containing nucleoside triphosphate hydrolases"/>
    <property type="match status" value="1"/>
</dbReference>
<feature type="domain" description="Nephrocystin 3-like N-terminal" evidence="5">
    <location>
        <begin position="216"/>
        <end position="379"/>
    </location>
</feature>
<dbReference type="PROSITE" id="PS50088">
    <property type="entry name" value="ANK_REPEAT"/>
    <property type="match status" value="3"/>
</dbReference>
<dbReference type="OrthoDB" id="195446at2759"/>
<feature type="repeat" description="ANK" evidence="2">
    <location>
        <begin position="766"/>
        <end position="798"/>
    </location>
</feature>
<keyword evidence="1" id="KW-0677">Repeat</keyword>
<feature type="domain" description="GPI inositol-deacylase winged helix" evidence="4">
    <location>
        <begin position="488"/>
        <end position="565"/>
    </location>
</feature>
<evidence type="ECO:0000256" key="3">
    <source>
        <dbReference type="SAM" id="MobiDB-lite"/>
    </source>
</evidence>
<dbReference type="AlphaFoldDB" id="A0A3D8RYD1"/>
<dbReference type="PROSITE" id="PS50297">
    <property type="entry name" value="ANK_REP_REGION"/>
    <property type="match status" value="3"/>
</dbReference>
<dbReference type="Gene3D" id="1.25.40.20">
    <property type="entry name" value="Ankyrin repeat-containing domain"/>
    <property type="match status" value="2"/>
</dbReference>
<dbReference type="PRINTS" id="PR01415">
    <property type="entry name" value="ANKYRIN"/>
</dbReference>
<evidence type="ECO:0000256" key="2">
    <source>
        <dbReference type="PROSITE-ProRule" id="PRU00023"/>
    </source>
</evidence>
<dbReference type="InterPro" id="IPR036770">
    <property type="entry name" value="Ankyrin_rpt-contain_sf"/>
</dbReference>
<sequence>MSFGYGAGDFLSVMVIANDIRKRFVYAPTQFKSTTERVTISIKSLSNVLRDIDDIDPENVLSNGQKRHLEQISRSCYTVLQDLDHVLGKFQDLDLDSSSTDNTGTDIDTRASRGLGYLSRRVWQRLNWDPKEIQNFERRICGQVVTFNLFLARLNLYAVHPDVNLAVCETTARSREEIAAIKHYQIDEEYDKILDWLSPVNYAAQQNDFLNQHQEGSGQWLLGASQFRQWAEKDKETLFCPGIPGAGKTIMVSMIIDFLEQKFGRRGNIGIAYLYCSFRQRPTQTFRDLLASLVRQIVQRDHAIPDCVRDAYSQARNKKIQPSVSELLQFLQLFSNQLSRVFIVVDALDECESTVRESLLAAIYSLQDRCNVNFLATSRYIPDTIAAFEGCPSLEIRATMEDVWRYLRSQLSRLPSFVSRNKELQCEIIAEVSKAVGGMFLLAKLHLDSLVGKRSQKALRTALKSLPTGSNAYDSAYRTAMERIEGQVSDQKEMAKQVLSWITCAGPLTTRELQHALAVEIGHPRLDETNISDVEDIVSVCAGLVIVDEQSNIIRLVHYTAQEYFERTWTEWFPDAQKNIAATCITYLSFDFGEDQHRPLGDLQPKHQASLFDKYPLYRYAAQNWGRHGPTDALSPVMVLGFLENRLNVLRSARVLLEDKAWPVPTDLHGIHLASYFGLEDAVCRLIAGGHDVDMVDSLGRSPLSWAAAEGHKSLVELLLRYEAAAPDLKDASGQTPLSWAAKTGHSDVVEVLVNYAADKNFRDKNGQTPLALAAVYGQRAVIWCLIKAGADVSCKDDNGLTALALALKHEHLDIVPDLLQAKQPGSEDNSAIPCSSVQSIGCGNQNIPEDKTRHELGCENNPSLPSGYQNQTCHIPQGSTASDNKLITVPNAPPGDGTCTTAERHLGSDGNWSGSGTRSQLAERQLNQHNTV</sequence>
<evidence type="ECO:0000313" key="6">
    <source>
        <dbReference type="EMBL" id="RDW79059.1"/>
    </source>
</evidence>
<proteinExistence type="predicted"/>
<organism evidence="6 7">
    <name type="scientific">Aspergillus mulundensis</name>
    <dbReference type="NCBI Taxonomy" id="1810919"/>
    <lineage>
        <taxon>Eukaryota</taxon>
        <taxon>Fungi</taxon>
        <taxon>Dikarya</taxon>
        <taxon>Ascomycota</taxon>
        <taxon>Pezizomycotina</taxon>
        <taxon>Eurotiomycetes</taxon>
        <taxon>Eurotiomycetidae</taxon>
        <taxon>Eurotiales</taxon>
        <taxon>Aspergillaceae</taxon>
        <taxon>Aspergillus</taxon>
        <taxon>Aspergillus subgen. Nidulantes</taxon>
    </lineage>
</organism>
<evidence type="ECO:0000313" key="7">
    <source>
        <dbReference type="Proteomes" id="UP000256690"/>
    </source>
</evidence>
<keyword evidence="2" id="KW-0040">ANK repeat</keyword>
<dbReference type="InterPro" id="IPR054471">
    <property type="entry name" value="GPIID_WHD"/>
</dbReference>
<dbReference type="STRING" id="1810919.A0A3D8RYD1"/>
<dbReference type="Proteomes" id="UP000256690">
    <property type="component" value="Unassembled WGS sequence"/>
</dbReference>
<dbReference type="InterPro" id="IPR027417">
    <property type="entry name" value="P-loop_NTPase"/>
</dbReference>
<evidence type="ECO:0000259" key="4">
    <source>
        <dbReference type="Pfam" id="PF22939"/>
    </source>
</evidence>
<feature type="region of interest" description="Disordered" evidence="3">
    <location>
        <begin position="891"/>
        <end position="933"/>
    </location>
</feature>